<evidence type="ECO:0000313" key="1">
    <source>
        <dbReference type="EMBL" id="KAL0564536.1"/>
    </source>
</evidence>
<keyword evidence="2" id="KW-1185">Reference proteome</keyword>
<reference evidence="1 2" key="1">
    <citation type="submission" date="2024-02" db="EMBL/GenBank/DDBJ databases">
        <title>A draft genome for the cacao thread blight pathogen Marasmius crinis-equi.</title>
        <authorList>
            <person name="Cohen S.P."/>
            <person name="Baruah I.K."/>
            <person name="Amoako-Attah I."/>
            <person name="Bukari Y."/>
            <person name="Meinhardt L.W."/>
            <person name="Bailey B.A."/>
        </authorList>
    </citation>
    <scope>NUCLEOTIDE SEQUENCE [LARGE SCALE GENOMIC DNA]</scope>
    <source>
        <strain evidence="1 2">GH-76</strain>
    </source>
</reference>
<dbReference type="Proteomes" id="UP001465976">
    <property type="component" value="Unassembled WGS sequence"/>
</dbReference>
<protein>
    <submittedName>
        <fullName evidence="1">Uncharacterized protein</fullName>
    </submittedName>
</protein>
<organism evidence="1 2">
    <name type="scientific">Marasmius crinis-equi</name>
    <dbReference type="NCBI Taxonomy" id="585013"/>
    <lineage>
        <taxon>Eukaryota</taxon>
        <taxon>Fungi</taxon>
        <taxon>Dikarya</taxon>
        <taxon>Basidiomycota</taxon>
        <taxon>Agaricomycotina</taxon>
        <taxon>Agaricomycetes</taxon>
        <taxon>Agaricomycetidae</taxon>
        <taxon>Agaricales</taxon>
        <taxon>Marasmiineae</taxon>
        <taxon>Marasmiaceae</taxon>
        <taxon>Marasmius</taxon>
    </lineage>
</organism>
<accession>A0ABR3ENX8</accession>
<gene>
    <name evidence="1" type="ORF">V5O48_017510</name>
</gene>
<proteinExistence type="predicted"/>
<comment type="caution">
    <text evidence="1">The sequence shown here is derived from an EMBL/GenBank/DDBJ whole genome shotgun (WGS) entry which is preliminary data.</text>
</comment>
<name>A0ABR3ENX8_9AGAR</name>
<sequence>MNNSVLPAIENRSQHTSNACRGADAYSVRSMRKVPTETWEEIFLDACLDEEGYSLNIAYEQEGKTFRASPAVQLEGQTLVTTNTLALSQVSSHWRAITTGYRRLWRSISVDLAILPKGAMPLLQLYLYNSANSSLKLRIRFHRKGSPCDDSRSGRHEQLVRDRRVVLDLLLQRISPASASVCEELVIGPFSSDGLSAIPSPQSPPEFSFSSMRKATIALEGLRPQAIVHFGQISDEGGSLEWLWAPFRDAPLLRDFSGPLGLIPPNTIPYAQLTTLTLMIHGYHGDHGTMGQGFRQVLQQARGLRSLTFRDNTRGSPAPVALTAPPNVLELPSLESFALVLECGELSAPFRYFFEGVAFPELHTFRLTLLPTCCTHTDVSMSLSWHPSHYQLQNLASCVSSAKNISIMFLGFHDLEEFRGSKERETVPTRFGHRFPEGLRWVVDLLQQTPYVQELAIAIRRTSGRTSLHPYPVLDVISALTISRSPHLASSSNNEFVAPDLRRLQIYDGVVEKLPSSFMDAIVKMVESRHRSQSPLCDFSFLYCAPKSEAGLHDRVKGGWCLAIPRRP</sequence>
<feature type="non-terminal residue" evidence="1">
    <location>
        <position position="568"/>
    </location>
</feature>
<evidence type="ECO:0000313" key="2">
    <source>
        <dbReference type="Proteomes" id="UP001465976"/>
    </source>
</evidence>
<dbReference type="EMBL" id="JBAHYK010002720">
    <property type="protein sequence ID" value="KAL0564536.1"/>
    <property type="molecule type" value="Genomic_DNA"/>
</dbReference>